<keyword evidence="10" id="KW-0812">Transmembrane</keyword>
<evidence type="ECO:0000256" key="4">
    <source>
        <dbReference type="ARBA" id="ARBA00022679"/>
    </source>
</evidence>
<dbReference type="InterPro" id="IPR011712">
    <property type="entry name" value="Sig_transdc_His_kin_sub3_dim/P"/>
</dbReference>
<evidence type="ECO:0000313" key="14">
    <source>
        <dbReference type="Proteomes" id="UP001589610"/>
    </source>
</evidence>
<dbReference type="PANTHER" id="PTHR24421">
    <property type="entry name" value="NITRATE/NITRITE SENSOR PROTEIN NARX-RELATED"/>
    <property type="match status" value="1"/>
</dbReference>
<dbReference type="InterPro" id="IPR036890">
    <property type="entry name" value="HATPase_C_sf"/>
</dbReference>
<dbReference type="GO" id="GO:0016301">
    <property type="term" value="F:kinase activity"/>
    <property type="evidence" value="ECO:0007669"/>
    <property type="project" value="UniProtKB-KW"/>
</dbReference>
<protein>
    <recommendedName>
        <fullName evidence="2">histidine kinase</fullName>
        <ecNumber evidence="2">2.7.13.3</ecNumber>
    </recommendedName>
</protein>
<evidence type="ECO:0000256" key="7">
    <source>
        <dbReference type="ARBA" id="ARBA00022840"/>
    </source>
</evidence>
<name>A0ABV5T8P0_9ACTN</name>
<dbReference type="Proteomes" id="UP001589610">
    <property type="component" value="Unassembled WGS sequence"/>
</dbReference>
<feature type="domain" description="Signal transduction histidine kinase subgroup 3 dimerisation and phosphoacceptor" evidence="12">
    <location>
        <begin position="179"/>
        <end position="244"/>
    </location>
</feature>
<feature type="transmembrane region" description="Helical" evidence="10">
    <location>
        <begin position="42"/>
        <end position="58"/>
    </location>
</feature>
<evidence type="ECO:0000256" key="1">
    <source>
        <dbReference type="ARBA" id="ARBA00000085"/>
    </source>
</evidence>
<feature type="transmembrane region" description="Helical" evidence="10">
    <location>
        <begin position="111"/>
        <end position="128"/>
    </location>
</feature>
<dbReference type="Gene3D" id="1.20.5.1930">
    <property type="match status" value="1"/>
</dbReference>
<keyword evidence="14" id="KW-1185">Reference proteome</keyword>
<dbReference type="CDD" id="cd16917">
    <property type="entry name" value="HATPase_UhpB-NarQ-NarX-like"/>
    <property type="match status" value="1"/>
</dbReference>
<keyword evidence="10" id="KW-1133">Transmembrane helix</keyword>
<dbReference type="Gene3D" id="3.30.565.10">
    <property type="entry name" value="Histidine kinase-like ATPase, C-terminal domain"/>
    <property type="match status" value="1"/>
</dbReference>
<dbReference type="Pfam" id="PF07730">
    <property type="entry name" value="HisKA_3"/>
    <property type="match status" value="1"/>
</dbReference>
<keyword evidence="8" id="KW-0902">Two-component regulatory system</keyword>
<keyword evidence="5" id="KW-0547">Nucleotide-binding</keyword>
<evidence type="ECO:0000256" key="8">
    <source>
        <dbReference type="ARBA" id="ARBA00023012"/>
    </source>
</evidence>
<evidence type="ECO:0000259" key="12">
    <source>
        <dbReference type="Pfam" id="PF07730"/>
    </source>
</evidence>
<evidence type="ECO:0000256" key="5">
    <source>
        <dbReference type="ARBA" id="ARBA00022741"/>
    </source>
</evidence>
<feature type="transmembrane region" description="Helical" evidence="10">
    <location>
        <begin position="65"/>
        <end position="82"/>
    </location>
</feature>
<dbReference type="InterPro" id="IPR003594">
    <property type="entry name" value="HATPase_dom"/>
</dbReference>
<dbReference type="EMBL" id="JBHMBS010000003">
    <property type="protein sequence ID" value="MFB9675433.1"/>
    <property type="molecule type" value="Genomic_DNA"/>
</dbReference>
<dbReference type="EC" id="2.7.13.3" evidence="2"/>
<keyword evidence="4" id="KW-0808">Transferase</keyword>
<evidence type="ECO:0000256" key="9">
    <source>
        <dbReference type="SAM" id="Coils"/>
    </source>
</evidence>
<keyword evidence="7" id="KW-0067">ATP-binding</keyword>
<evidence type="ECO:0000313" key="13">
    <source>
        <dbReference type="EMBL" id="MFB9675433.1"/>
    </source>
</evidence>
<accession>A0ABV5T8P0</accession>
<comment type="catalytic activity">
    <reaction evidence="1">
        <text>ATP + protein L-histidine = ADP + protein N-phospho-L-histidine.</text>
        <dbReference type="EC" id="2.7.13.3"/>
    </reaction>
</comment>
<organism evidence="13 14">
    <name type="scientific">Streptosporangium vulgare</name>
    <dbReference type="NCBI Taxonomy" id="46190"/>
    <lineage>
        <taxon>Bacteria</taxon>
        <taxon>Bacillati</taxon>
        <taxon>Actinomycetota</taxon>
        <taxon>Actinomycetes</taxon>
        <taxon>Streptosporangiales</taxon>
        <taxon>Streptosporangiaceae</taxon>
        <taxon>Streptosporangium</taxon>
    </lineage>
</organism>
<dbReference type="RefSeq" id="WP_344749288.1">
    <property type="nucleotide sequence ID" value="NZ_BAAAWW010000189.1"/>
</dbReference>
<reference evidence="13 14" key="1">
    <citation type="submission" date="2024-09" db="EMBL/GenBank/DDBJ databases">
        <authorList>
            <person name="Sun Q."/>
            <person name="Mori K."/>
        </authorList>
    </citation>
    <scope>NUCLEOTIDE SEQUENCE [LARGE SCALE GENOMIC DNA]</scope>
    <source>
        <strain evidence="13 14">JCM 3028</strain>
    </source>
</reference>
<keyword evidence="3" id="KW-0597">Phosphoprotein</keyword>
<keyword evidence="9" id="KW-0175">Coiled coil</keyword>
<evidence type="ECO:0000256" key="2">
    <source>
        <dbReference type="ARBA" id="ARBA00012438"/>
    </source>
</evidence>
<feature type="domain" description="Histidine kinase/HSP90-like ATPase" evidence="11">
    <location>
        <begin position="287"/>
        <end position="371"/>
    </location>
</feature>
<dbReference type="Pfam" id="PF02518">
    <property type="entry name" value="HATPase_c"/>
    <property type="match status" value="1"/>
</dbReference>
<keyword evidence="6 13" id="KW-0418">Kinase</keyword>
<proteinExistence type="predicted"/>
<keyword evidence="10" id="KW-0472">Membrane</keyword>
<evidence type="ECO:0000256" key="3">
    <source>
        <dbReference type="ARBA" id="ARBA00022553"/>
    </source>
</evidence>
<dbReference type="InterPro" id="IPR050482">
    <property type="entry name" value="Sensor_HK_TwoCompSys"/>
</dbReference>
<feature type="coiled-coil region" evidence="9">
    <location>
        <begin position="150"/>
        <end position="187"/>
    </location>
</feature>
<dbReference type="PANTHER" id="PTHR24421:SF10">
    <property type="entry name" value="NITRATE_NITRITE SENSOR PROTEIN NARQ"/>
    <property type="match status" value="1"/>
</dbReference>
<sequence length="375" mass="40640">MHAKPRWAELLLPLSAGVFQGMGTHGVQWWQVHDSGMLRVPLDPLGWALVLAGPLALIVRRRHPVLCLAVAVGSTLIFIGLGHPYGPVFLSPVVALHTAVVSGHRRAAWSMWGLAYVFLGVYTSWLAPVRTPGWFHDLTVGALMGLVVVVAEFSRARRERQAERERVEQEELRRQASEERLTMAQELHDVLAHNISLIHVQASTALHLIDDQPEQARTALTTIKQASKDVLTEMRSVLNVLRDGAPRSPTAGLDRLDELIERSGLPVTKEIVGAAGPLPPEIDRAGYRIVQEALTNVTRHAPGASVTVVLGYDPRALTVQVTDTGGDAPGESLGSGNGVPGMRERAVALGGALTATHHGRGFRVEARLPIPEESR</sequence>
<feature type="transmembrane region" description="Helical" evidence="10">
    <location>
        <begin position="134"/>
        <end position="154"/>
    </location>
</feature>
<evidence type="ECO:0000256" key="6">
    <source>
        <dbReference type="ARBA" id="ARBA00022777"/>
    </source>
</evidence>
<comment type="caution">
    <text evidence="13">The sequence shown here is derived from an EMBL/GenBank/DDBJ whole genome shotgun (WGS) entry which is preliminary data.</text>
</comment>
<evidence type="ECO:0000259" key="11">
    <source>
        <dbReference type="Pfam" id="PF02518"/>
    </source>
</evidence>
<gene>
    <name evidence="13" type="ORF">ACFFRH_08035</name>
</gene>
<dbReference type="SUPFAM" id="SSF55874">
    <property type="entry name" value="ATPase domain of HSP90 chaperone/DNA topoisomerase II/histidine kinase"/>
    <property type="match status" value="1"/>
</dbReference>
<evidence type="ECO:0000256" key="10">
    <source>
        <dbReference type="SAM" id="Phobius"/>
    </source>
</evidence>